<keyword evidence="5" id="KW-1185">Reference proteome</keyword>
<feature type="compositionally biased region" description="Gly residues" evidence="1">
    <location>
        <begin position="26"/>
        <end position="36"/>
    </location>
</feature>
<feature type="compositionally biased region" description="Low complexity" evidence="1">
    <location>
        <begin position="37"/>
        <end position="59"/>
    </location>
</feature>
<organism evidence="5 6">
    <name type="scientific">Plectus sambesii</name>
    <dbReference type="NCBI Taxonomy" id="2011161"/>
    <lineage>
        <taxon>Eukaryota</taxon>
        <taxon>Metazoa</taxon>
        <taxon>Ecdysozoa</taxon>
        <taxon>Nematoda</taxon>
        <taxon>Chromadorea</taxon>
        <taxon>Plectida</taxon>
        <taxon>Plectina</taxon>
        <taxon>Plectoidea</taxon>
        <taxon>Plectidae</taxon>
        <taxon>Plectus</taxon>
    </lineage>
</organism>
<evidence type="ECO:0000256" key="2">
    <source>
        <dbReference type="SAM" id="Phobius"/>
    </source>
</evidence>
<evidence type="ECO:0000313" key="6">
    <source>
        <dbReference type="WBParaSite" id="PSAMB.scaffold2122size25219.g16442.t1"/>
    </source>
</evidence>
<keyword evidence="2" id="KW-1133">Transmembrane helix</keyword>
<proteinExistence type="predicted"/>
<accession>A0A914VMK5</accession>
<evidence type="ECO:0000256" key="3">
    <source>
        <dbReference type="SAM" id="SignalP"/>
    </source>
</evidence>
<dbReference type="AlphaFoldDB" id="A0A914VMK5"/>
<feature type="region of interest" description="Disordered" evidence="1">
    <location>
        <begin position="25"/>
        <end position="64"/>
    </location>
</feature>
<dbReference type="Proteomes" id="UP000887566">
    <property type="component" value="Unplaced"/>
</dbReference>
<dbReference type="Pfam" id="PF01705">
    <property type="entry name" value="CX"/>
    <property type="match status" value="1"/>
</dbReference>
<reference evidence="6" key="1">
    <citation type="submission" date="2022-11" db="UniProtKB">
        <authorList>
            <consortium name="WormBaseParasite"/>
        </authorList>
    </citation>
    <scope>IDENTIFICATION</scope>
</reference>
<dbReference type="InterPro" id="IPR002619">
    <property type="entry name" value="CX"/>
</dbReference>
<feature type="signal peptide" evidence="3">
    <location>
        <begin position="1"/>
        <end position="24"/>
    </location>
</feature>
<keyword evidence="2" id="KW-0472">Membrane</keyword>
<feature type="domain" description="CX" evidence="4">
    <location>
        <begin position="119"/>
        <end position="177"/>
    </location>
</feature>
<feature type="chain" id="PRO_5037769782" evidence="3">
    <location>
        <begin position="25"/>
        <end position="263"/>
    </location>
</feature>
<dbReference type="WBParaSite" id="PSAMB.scaffold2122size25219.g16442.t1">
    <property type="protein sequence ID" value="PSAMB.scaffold2122size25219.g16442.t1"/>
    <property type="gene ID" value="PSAMB.scaffold2122size25219.g16442"/>
</dbReference>
<evidence type="ECO:0000259" key="4">
    <source>
        <dbReference type="Pfam" id="PF01705"/>
    </source>
</evidence>
<keyword evidence="3" id="KW-0732">Signal</keyword>
<feature type="transmembrane region" description="Helical" evidence="2">
    <location>
        <begin position="188"/>
        <end position="212"/>
    </location>
</feature>
<protein>
    <submittedName>
        <fullName evidence="6">CX domain-containing protein</fullName>
    </submittedName>
</protein>
<name>A0A914VMK5_9BILA</name>
<keyword evidence="2" id="KW-0812">Transmembrane</keyword>
<evidence type="ECO:0000313" key="5">
    <source>
        <dbReference type="Proteomes" id="UP000887566"/>
    </source>
</evidence>
<dbReference type="PANTHER" id="PTHR47520">
    <property type="entry name" value="CX DOMAIN-CONTAINING PROTEIN-RELATED"/>
    <property type="match status" value="1"/>
</dbReference>
<evidence type="ECO:0000256" key="1">
    <source>
        <dbReference type="SAM" id="MobiDB-lite"/>
    </source>
</evidence>
<sequence length="263" mass="27847">MLVQTRIALLILVSFLLYINVVQSRRGGGSRGGGSSRGSSSSRNFGSSSSSSRGSSGSSGSRGGGVSKFVSGTGVGSIASSNNFKSAITGAAAGYLTYRAGQAVINMANLPMNWNGRAYYWGSSYYPRYFDFDMCSMPLNASDPAFKDVVFKDGARPTQIVWGCKAYEENCCGMECCKQSNFSNPSTIAIILGVIAVLLTVTCCCCCCCCCCGRINNADLDEAKPDGSITRVIPVSDERNGFHANNQGKREMIVFLTNAKAPS</sequence>